<dbReference type="AlphaFoldDB" id="S6B842"/>
<sequence length="79" mass="9112">MGTFLYSTSLPFWQSCYVMEYLFALSSMELRVRTVVAAMSHDLSLLCAFLRGCYYPDCCRYHVHCVFQHSAGIPFLRLG</sequence>
<evidence type="ECO:0000313" key="1">
    <source>
        <dbReference type="EMBL" id="BAN65241.1"/>
    </source>
</evidence>
<name>S6B842_BABBO</name>
<reference evidence="1" key="1">
    <citation type="journal article" date="2014" name="BMC Genomics">
        <title>The Babesia bovis gene and promoter model: an update from full-length EST analysis.</title>
        <authorList>
            <person name="Yamagishi J."/>
            <person name="Wakaguri H."/>
            <person name="Yokoyama N."/>
            <person name="Yamashita R."/>
            <person name="Suzuki Y."/>
            <person name="Xuan X."/>
            <person name="Igarashi I."/>
        </authorList>
    </citation>
    <scope>NUCLEOTIDE SEQUENCE</scope>
    <source>
        <strain evidence="1">Texas</strain>
    </source>
</reference>
<accession>S6B842</accession>
<organism evidence="1">
    <name type="scientific">Babesia bovis</name>
    <dbReference type="NCBI Taxonomy" id="5865"/>
    <lineage>
        <taxon>Eukaryota</taxon>
        <taxon>Sar</taxon>
        <taxon>Alveolata</taxon>
        <taxon>Apicomplexa</taxon>
        <taxon>Aconoidasida</taxon>
        <taxon>Piroplasmida</taxon>
        <taxon>Babesiidae</taxon>
        <taxon>Babesia</taxon>
    </lineage>
</organism>
<protein>
    <submittedName>
        <fullName evidence="1">Uncharacterized protein</fullName>
    </submittedName>
</protein>
<dbReference type="EMBL" id="AK441447">
    <property type="protein sequence ID" value="BAN65241.1"/>
    <property type="molecule type" value="mRNA"/>
</dbReference>
<proteinExistence type="evidence at transcript level"/>